<evidence type="ECO:0000313" key="2">
    <source>
        <dbReference type="EMBL" id="KAK7030936.1"/>
    </source>
</evidence>
<protein>
    <submittedName>
        <fullName evidence="2">Uncharacterized protein</fullName>
    </submittedName>
</protein>
<feature type="compositionally biased region" description="Basic and acidic residues" evidence="1">
    <location>
        <begin position="475"/>
        <end position="492"/>
    </location>
</feature>
<accession>A0AAW0BY06</accession>
<dbReference type="AlphaFoldDB" id="A0AAW0BY06"/>
<keyword evidence="3" id="KW-1185">Reference proteome</keyword>
<dbReference type="EMBL" id="JAYKXP010000073">
    <property type="protein sequence ID" value="KAK7030936.1"/>
    <property type="molecule type" value="Genomic_DNA"/>
</dbReference>
<evidence type="ECO:0000256" key="1">
    <source>
        <dbReference type="SAM" id="MobiDB-lite"/>
    </source>
</evidence>
<feature type="compositionally biased region" description="Basic and acidic residues" evidence="1">
    <location>
        <begin position="782"/>
        <end position="793"/>
    </location>
</feature>
<comment type="caution">
    <text evidence="2">The sequence shown here is derived from an EMBL/GenBank/DDBJ whole genome shotgun (WGS) entry which is preliminary data.</text>
</comment>
<sequence>MPGRNIMYKGKVTNRSWSELPPEIVRMIASRFLYASAESAYVPETWEHHHFWLHRVVYTAIRDAKTMEVLMNICPKWSAAVAYHKLWDHLVHVLDPGGVYFRHNPAVAHHPPYQHYRSIWYHTCIVCRINSPQNSKGVGLVERVINTTNLGSCGICREHRAHRAAFCGLCLREAQPYELDTTLDPAYAVFCMANEDDETWPGVDATCRSCRQEWLWKTVSNHPKEREAVGGKRFRSVDWETKTTVDCFVDLGEGSINDVINLALERYWLRKHTRLPDMMSQALAATRLIGPATDEELEELSSEIDEEDEDDMELLQMTEESGVKDLALGDWARNRILDGYWLNPADQWYNYRTFPVQAVHPCPWTIENDRDERGIREGEEEEEHPTREIVRGDIPPSYALCELAFQAHRKQMRTILLPAMKNIVRKLVIECGADGVDPAIRATKMSMEDVMKELRDEAVWFDGVDWLERRRNARRDEVQARHPREEGSDDHASTTGSSSGKSSDDSSVTSPVLSTSTLQTTPSPPPPGDRKDQPLMRRPVTIAVDPVLNPPKLLHTIPHVPVTAAHLPNYSLEAFKGVWREACQPLYHCRCSICERAMHKAQAAAAAAAGPQAQYEPGVDQKDQVRIQQPNPTQNPPQIELHEVADEVLDDDVRSDVLEYDEDEYELDDDDTKSEISQGDHGHRSVYTPLRQVERTRSRSPSPRPHVDVSSEVLRLRQRKHEISTSPKAVSPRKRSVDEMDDTSPQAQSREDRDTSYHHRGEPGTPPKRPRVLSPTLLPSPDLHDKYELQNSP</sequence>
<proteinExistence type="predicted"/>
<evidence type="ECO:0000313" key="3">
    <source>
        <dbReference type="Proteomes" id="UP001383192"/>
    </source>
</evidence>
<reference evidence="2 3" key="1">
    <citation type="submission" date="2024-01" db="EMBL/GenBank/DDBJ databases">
        <title>A draft genome for a cacao thread blight-causing isolate of Paramarasmius palmivorus.</title>
        <authorList>
            <person name="Baruah I.K."/>
            <person name="Bukari Y."/>
            <person name="Amoako-Attah I."/>
            <person name="Meinhardt L.W."/>
            <person name="Bailey B.A."/>
            <person name="Cohen S.P."/>
        </authorList>
    </citation>
    <scope>NUCLEOTIDE SEQUENCE [LARGE SCALE GENOMIC DNA]</scope>
    <source>
        <strain evidence="2 3">GH-12</strain>
    </source>
</reference>
<feature type="compositionally biased region" description="Acidic residues" evidence="1">
    <location>
        <begin position="660"/>
        <end position="672"/>
    </location>
</feature>
<feature type="region of interest" description="Disordered" evidence="1">
    <location>
        <begin position="475"/>
        <end position="535"/>
    </location>
</feature>
<name>A0AAW0BY06_9AGAR</name>
<feature type="compositionally biased region" description="Low complexity" evidence="1">
    <location>
        <begin position="493"/>
        <end position="521"/>
    </location>
</feature>
<organism evidence="2 3">
    <name type="scientific">Paramarasmius palmivorus</name>
    <dbReference type="NCBI Taxonomy" id="297713"/>
    <lineage>
        <taxon>Eukaryota</taxon>
        <taxon>Fungi</taxon>
        <taxon>Dikarya</taxon>
        <taxon>Basidiomycota</taxon>
        <taxon>Agaricomycotina</taxon>
        <taxon>Agaricomycetes</taxon>
        <taxon>Agaricomycetidae</taxon>
        <taxon>Agaricales</taxon>
        <taxon>Marasmiineae</taxon>
        <taxon>Marasmiaceae</taxon>
        <taxon>Paramarasmius</taxon>
    </lineage>
</organism>
<feature type="region of interest" description="Disordered" evidence="1">
    <location>
        <begin position="614"/>
        <end position="639"/>
    </location>
</feature>
<gene>
    <name evidence="2" type="ORF">VNI00_013882</name>
</gene>
<feature type="compositionally biased region" description="Low complexity" evidence="1">
    <location>
        <begin position="628"/>
        <end position="638"/>
    </location>
</feature>
<feature type="compositionally biased region" description="Basic and acidic residues" evidence="1">
    <location>
        <begin position="749"/>
        <end position="762"/>
    </location>
</feature>
<feature type="region of interest" description="Disordered" evidence="1">
    <location>
        <begin position="660"/>
        <end position="793"/>
    </location>
</feature>
<dbReference type="Proteomes" id="UP001383192">
    <property type="component" value="Unassembled WGS sequence"/>
</dbReference>